<dbReference type="InterPro" id="IPR013249">
    <property type="entry name" value="RNA_pol_sigma70_r4_t2"/>
</dbReference>
<dbReference type="PANTHER" id="PTHR43133">
    <property type="entry name" value="RNA POLYMERASE ECF-TYPE SIGMA FACTO"/>
    <property type="match status" value="1"/>
</dbReference>
<dbReference type="EMBL" id="CP097332">
    <property type="protein sequence ID" value="UQX89011.1"/>
    <property type="molecule type" value="Genomic_DNA"/>
</dbReference>
<evidence type="ECO:0000313" key="8">
    <source>
        <dbReference type="EMBL" id="UQX89011.1"/>
    </source>
</evidence>
<dbReference type="InterPro" id="IPR036388">
    <property type="entry name" value="WH-like_DNA-bd_sf"/>
</dbReference>
<dbReference type="Gene3D" id="1.10.10.10">
    <property type="entry name" value="Winged helix-like DNA-binding domain superfamily/Winged helix DNA-binding domain"/>
    <property type="match status" value="1"/>
</dbReference>
<evidence type="ECO:0000256" key="5">
    <source>
        <dbReference type="ARBA" id="ARBA00023163"/>
    </source>
</evidence>
<reference evidence="8" key="1">
    <citation type="journal article" date="2018" name="Int. J. Syst. Evol. Microbiol.">
        <title>Jatrophihabitans telluris sp. nov., isolated from sediment soil of lava forest wetlands and the emended description of the genus Jatrophihabitans.</title>
        <authorList>
            <person name="Lee K.C."/>
            <person name="Suh M.K."/>
            <person name="Eom M.K."/>
            <person name="Kim K.K."/>
            <person name="Kim J.S."/>
            <person name="Kim D.S."/>
            <person name="Ko S.H."/>
            <person name="Shin Y.K."/>
            <person name="Lee J.S."/>
        </authorList>
    </citation>
    <scope>NUCLEOTIDE SEQUENCE</scope>
    <source>
        <strain evidence="8">N237</strain>
    </source>
</reference>
<keyword evidence="9" id="KW-1185">Reference proteome</keyword>
<evidence type="ECO:0000256" key="1">
    <source>
        <dbReference type="ARBA" id="ARBA00010641"/>
    </source>
</evidence>
<organism evidence="8 9">
    <name type="scientific">Jatrophihabitans telluris</name>
    <dbReference type="NCBI Taxonomy" id="2038343"/>
    <lineage>
        <taxon>Bacteria</taxon>
        <taxon>Bacillati</taxon>
        <taxon>Actinomycetota</taxon>
        <taxon>Actinomycetes</taxon>
        <taxon>Jatrophihabitantales</taxon>
        <taxon>Jatrophihabitantaceae</taxon>
        <taxon>Jatrophihabitans</taxon>
    </lineage>
</organism>
<dbReference type="NCBIfam" id="TIGR02937">
    <property type="entry name" value="sigma70-ECF"/>
    <property type="match status" value="1"/>
</dbReference>
<reference evidence="8" key="2">
    <citation type="submission" date="2022-05" db="EMBL/GenBank/DDBJ databases">
        <authorList>
            <person name="Kim J.-S."/>
            <person name="Lee K."/>
            <person name="Suh M."/>
            <person name="Eom M."/>
            <person name="Kim J.-S."/>
            <person name="Kim D.-S."/>
            <person name="Ko S.-H."/>
            <person name="Shin Y."/>
            <person name="Lee J.-S."/>
        </authorList>
    </citation>
    <scope>NUCLEOTIDE SEQUENCE</scope>
    <source>
        <strain evidence="8">N237</strain>
    </source>
</reference>
<keyword evidence="3" id="KW-0731">Sigma factor</keyword>
<feature type="domain" description="RNA polymerase sigma factor 70 region 4 type 2" evidence="7">
    <location>
        <begin position="128"/>
        <end position="179"/>
    </location>
</feature>
<dbReference type="Proteomes" id="UP001056336">
    <property type="component" value="Chromosome"/>
</dbReference>
<keyword evidence="4" id="KW-0238">DNA-binding</keyword>
<evidence type="ECO:0000256" key="4">
    <source>
        <dbReference type="ARBA" id="ARBA00023125"/>
    </source>
</evidence>
<dbReference type="Pfam" id="PF08281">
    <property type="entry name" value="Sigma70_r4_2"/>
    <property type="match status" value="1"/>
</dbReference>
<protein>
    <submittedName>
        <fullName evidence="8">Sigma-70 family RNA polymerase sigma factor</fullName>
    </submittedName>
</protein>
<gene>
    <name evidence="8" type="ORF">M6D93_03185</name>
</gene>
<comment type="similarity">
    <text evidence="1">Belongs to the sigma-70 factor family. ECF subfamily.</text>
</comment>
<evidence type="ECO:0000259" key="6">
    <source>
        <dbReference type="Pfam" id="PF04542"/>
    </source>
</evidence>
<dbReference type="Gene3D" id="1.10.1740.10">
    <property type="match status" value="1"/>
</dbReference>
<dbReference type="Pfam" id="PF04542">
    <property type="entry name" value="Sigma70_r2"/>
    <property type="match status" value="1"/>
</dbReference>
<feature type="domain" description="RNA polymerase sigma-70 region 2" evidence="6">
    <location>
        <begin position="33"/>
        <end position="99"/>
    </location>
</feature>
<dbReference type="SUPFAM" id="SSF88659">
    <property type="entry name" value="Sigma3 and sigma4 domains of RNA polymerase sigma factors"/>
    <property type="match status" value="1"/>
</dbReference>
<dbReference type="InterPro" id="IPR014284">
    <property type="entry name" value="RNA_pol_sigma-70_dom"/>
</dbReference>
<keyword evidence="2" id="KW-0805">Transcription regulation</keyword>
<evidence type="ECO:0000256" key="2">
    <source>
        <dbReference type="ARBA" id="ARBA00023015"/>
    </source>
</evidence>
<dbReference type="PANTHER" id="PTHR43133:SF50">
    <property type="entry name" value="ECF RNA POLYMERASE SIGMA FACTOR SIGM"/>
    <property type="match status" value="1"/>
</dbReference>
<dbReference type="InterPro" id="IPR013325">
    <property type="entry name" value="RNA_pol_sigma_r2"/>
</dbReference>
<evidence type="ECO:0000256" key="3">
    <source>
        <dbReference type="ARBA" id="ARBA00023082"/>
    </source>
</evidence>
<dbReference type="SUPFAM" id="SSF88946">
    <property type="entry name" value="Sigma2 domain of RNA polymerase sigma factors"/>
    <property type="match status" value="1"/>
</dbReference>
<evidence type="ECO:0000313" key="9">
    <source>
        <dbReference type="Proteomes" id="UP001056336"/>
    </source>
</evidence>
<evidence type="ECO:0000259" key="7">
    <source>
        <dbReference type="Pfam" id="PF08281"/>
    </source>
</evidence>
<name>A0ABY4R1K8_9ACTN</name>
<sequence length="188" mass="20422">MAGTVRVTMTDRPEDDAAALAERVTASDGVAELYRSHRLGMVRLALLLVDDLDTAEDVVQDAFASLHRRWNYLGSPDAAIGYLRVSVLNGSRSVLRRRRTVRLNPSPDEARAVAEGADAPTLLADEHREVLAAIRSLPRRQREVIVLRYWAAMTEPAVAEALGISLGAVKSNASRGRDAIAARIGGTR</sequence>
<proteinExistence type="inferred from homology"/>
<dbReference type="CDD" id="cd06171">
    <property type="entry name" value="Sigma70_r4"/>
    <property type="match status" value="1"/>
</dbReference>
<accession>A0ABY4R1K8</accession>
<dbReference type="InterPro" id="IPR013324">
    <property type="entry name" value="RNA_pol_sigma_r3/r4-like"/>
</dbReference>
<dbReference type="InterPro" id="IPR039425">
    <property type="entry name" value="RNA_pol_sigma-70-like"/>
</dbReference>
<dbReference type="InterPro" id="IPR007627">
    <property type="entry name" value="RNA_pol_sigma70_r2"/>
</dbReference>
<dbReference type="RefSeq" id="WP_249772907.1">
    <property type="nucleotide sequence ID" value="NZ_CP097332.1"/>
</dbReference>
<keyword evidence="5" id="KW-0804">Transcription</keyword>